<dbReference type="CDD" id="cd05374">
    <property type="entry name" value="17beta-HSD-like_SDR_c"/>
    <property type="match status" value="1"/>
</dbReference>
<proteinExistence type="inferred from homology"/>
<dbReference type="PANTHER" id="PTHR44169:SF6">
    <property type="entry name" value="NADPH-DEPENDENT 1-ACYLDIHYDROXYACETONE PHOSPHATE REDUCTASE"/>
    <property type="match status" value="1"/>
</dbReference>
<dbReference type="Pfam" id="PF00106">
    <property type="entry name" value="adh_short"/>
    <property type="match status" value="1"/>
</dbReference>
<reference evidence="3 4" key="1">
    <citation type="submission" date="2020-08" db="EMBL/GenBank/DDBJ databases">
        <title>Genomic Encyclopedia of Type Strains, Phase IV (KMG-IV): sequencing the most valuable type-strain genomes for metagenomic binning, comparative biology and taxonomic classification.</title>
        <authorList>
            <person name="Goeker M."/>
        </authorList>
    </citation>
    <scope>NUCLEOTIDE SEQUENCE [LARGE SCALE GENOMIC DNA]</scope>
    <source>
        <strain evidence="3 4">DSM 2461</strain>
    </source>
</reference>
<dbReference type="InterPro" id="IPR036291">
    <property type="entry name" value="NAD(P)-bd_dom_sf"/>
</dbReference>
<evidence type="ECO:0000256" key="1">
    <source>
        <dbReference type="ARBA" id="ARBA00006484"/>
    </source>
</evidence>
<dbReference type="PRINTS" id="PR00081">
    <property type="entry name" value="GDHRDH"/>
</dbReference>
<dbReference type="InterPro" id="IPR002347">
    <property type="entry name" value="SDR_fam"/>
</dbReference>
<evidence type="ECO:0000256" key="2">
    <source>
        <dbReference type="ARBA" id="ARBA00023002"/>
    </source>
</evidence>
<evidence type="ECO:0000313" key="4">
    <source>
        <dbReference type="Proteomes" id="UP000587760"/>
    </source>
</evidence>
<protein>
    <submittedName>
        <fullName evidence="3">NADP-dependent 3-hydroxy acid dehydrogenase YdfG</fullName>
    </submittedName>
</protein>
<dbReference type="Proteomes" id="UP000587760">
    <property type="component" value="Unassembled WGS sequence"/>
</dbReference>
<comment type="similarity">
    <text evidence="1">Belongs to the short-chain dehydrogenases/reductases (SDR) family.</text>
</comment>
<dbReference type="AlphaFoldDB" id="A0A841R7G6"/>
<accession>A0A841R7G6</accession>
<keyword evidence="2" id="KW-0560">Oxidoreductase</keyword>
<dbReference type="PANTHER" id="PTHR44169">
    <property type="entry name" value="NADPH-DEPENDENT 1-ACYLDIHYDROXYACETONE PHOSPHATE REDUCTASE"/>
    <property type="match status" value="1"/>
</dbReference>
<name>A0A841R7G6_9SPIO</name>
<comment type="caution">
    <text evidence="3">The sequence shown here is derived from an EMBL/GenBank/DDBJ whole genome shotgun (WGS) entry which is preliminary data.</text>
</comment>
<keyword evidence="4" id="KW-1185">Reference proteome</keyword>
<dbReference type="RefSeq" id="WP_184745338.1">
    <property type="nucleotide sequence ID" value="NZ_JACHGJ010000002.1"/>
</dbReference>
<sequence length="277" mass="30804">MKNKDVVLITGASAGFGHDTARELLKMGYDVYATARRLEPMADLEKMGATLIKVDVTSDDDVKNAVDRIISEKGQIDIVYGNAGYGIYGNIENISLDDLKYQYDVNLFGQARLIQAVLPHMRARKSGRIILTASLMSHLSTAGLGWYASTKHALFAMGTALRQEVRGLGIKVIMIHPGAVKTNFDNVAIKTLDKIDYPDDYKPLMKGFREYIIQSYETCPGPESTVKDMVHAGTARKPKAIYDTTGQARIMKRLIKWLNSSLLDRIVLSMYSRPSHV</sequence>
<dbReference type="GO" id="GO:0016491">
    <property type="term" value="F:oxidoreductase activity"/>
    <property type="evidence" value="ECO:0007669"/>
    <property type="project" value="UniProtKB-KW"/>
</dbReference>
<evidence type="ECO:0000313" key="3">
    <source>
        <dbReference type="EMBL" id="MBB6479795.1"/>
    </source>
</evidence>
<organism evidence="3 4">
    <name type="scientific">Spirochaeta isovalerica</name>
    <dbReference type="NCBI Taxonomy" id="150"/>
    <lineage>
        <taxon>Bacteria</taxon>
        <taxon>Pseudomonadati</taxon>
        <taxon>Spirochaetota</taxon>
        <taxon>Spirochaetia</taxon>
        <taxon>Spirochaetales</taxon>
        <taxon>Spirochaetaceae</taxon>
        <taxon>Spirochaeta</taxon>
    </lineage>
</organism>
<dbReference type="PROSITE" id="PS00061">
    <property type="entry name" value="ADH_SHORT"/>
    <property type="match status" value="1"/>
</dbReference>
<dbReference type="InterPro" id="IPR020904">
    <property type="entry name" value="Sc_DH/Rdtase_CS"/>
</dbReference>
<gene>
    <name evidence="3" type="ORF">HNR50_001453</name>
</gene>
<dbReference type="Gene3D" id="3.40.50.720">
    <property type="entry name" value="NAD(P)-binding Rossmann-like Domain"/>
    <property type="match status" value="1"/>
</dbReference>
<dbReference type="EMBL" id="JACHGJ010000002">
    <property type="protein sequence ID" value="MBB6479795.1"/>
    <property type="molecule type" value="Genomic_DNA"/>
</dbReference>
<dbReference type="SUPFAM" id="SSF51735">
    <property type="entry name" value="NAD(P)-binding Rossmann-fold domains"/>
    <property type="match status" value="1"/>
</dbReference>